<protein>
    <submittedName>
        <fullName evidence="1">Uncharacterized protein</fullName>
    </submittedName>
</protein>
<dbReference type="RefSeq" id="WP_163647440.1">
    <property type="nucleotide sequence ID" value="NZ_AP022617.1"/>
</dbReference>
<accession>A0AAD1J4P8</accession>
<proteinExistence type="predicted"/>
<dbReference type="EMBL" id="AP022617">
    <property type="protein sequence ID" value="BBZ64456.1"/>
    <property type="molecule type" value="Genomic_DNA"/>
</dbReference>
<reference evidence="1 2" key="1">
    <citation type="journal article" date="2019" name="Emerg. Microbes Infect.">
        <title>Comprehensive subspecies identification of 175 nontuberculous mycobacteria species based on 7547 genomic profiles.</title>
        <authorList>
            <person name="Matsumoto Y."/>
            <person name="Kinjo T."/>
            <person name="Motooka D."/>
            <person name="Nabeya D."/>
            <person name="Jung N."/>
            <person name="Uechi K."/>
            <person name="Horii T."/>
            <person name="Iida T."/>
            <person name="Fujita J."/>
            <person name="Nakamura S."/>
        </authorList>
    </citation>
    <scope>NUCLEOTIDE SEQUENCE [LARGE SCALE GENOMIC DNA]</scope>
    <source>
        <strain evidence="1 2">JCM 15658</strain>
    </source>
</reference>
<keyword evidence="2" id="KW-1185">Reference proteome</keyword>
<gene>
    <name evidence="1" type="ORF">MMON_57570</name>
</gene>
<dbReference type="Proteomes" id="UP000466039">
    <property type="component" value="Chromosome"/>
</dbReference>
<sequence>MTHVLDPEVLKRVELLAHRDPEVIDESVRRSNSELARLVRGRLPGRLPDPSRGR</sequence>
<evidence type="ECO:0000313" key="1">
    <source>
        <dbReference type="EMBL" id="BBZ64456.1"/>
    </source>
</evidence>
<organism evidence="1 2">
    <name type="scientific">Mycolicibacterium monacense</name>
    <name type="common">Mycobacterium monacense</name>
    <dbReference type="NCBI Taxonomy" id="85693"/>
    <lineage>
        <taxon>Bacteria</taxon>
        <taxon>Bacillati</taxon>
        <taxon>Actinomycetota</taxon>
        <taxon>Actinomycetes</taxon>
        <taxon>Mycobacteriales</taxon>
        <taxon>Mycobacteriaceae</taxon>
        <taxon>Mycolicibacterium</taxon>
    </lineage>
</organism>
<dbReference type="AlphaFoldDB" id="A0AAD1J4P8"/>
<evidence type="ECO:0000313" key="2">
    <source>
        <dbReference type="Proteomes" id="UP000466039"/>
    </source>
</evidence>
<name>A0AAD1J4P8_MYCMB</name>